<gene>
    <name evidence="1" type="ORF">V1477_002801</name>
</gene>
<protein>
    <submittedName>
        <fullName evidence="1">Uncharacterized protein</fullName>
    </submittedName>
</protein>
<sequence>MPKHFSIDIISFSIYTTPKSILHKHNFKTRQCMRNYHACRVKNSNALPFLLEVLYFSVTFNVNSQLEQYASLYFHVNKANLSRLKMIAVNTENKRDIQYASILNSL</sequence>
<accession>A0ABD2CW11</accession>
<dbReference type="AlphaFoldDB" id="A0ABD2CW11"/>
<keyword evidence="2" id="KW-1185">Reference proteome</keyword>
<dbReference type="EMBL" id="JAYRBN010000028">
    <property type="protein sequence ID" value="KAL2749191.1"/>
    <property type="molecule type" value="Genomic_DNA"/>
</dbReference>
<name>A0ABD2CW11_VESMC</name>
<reference evidence="1 2" key="1">
    <citation type="journal article" date="2024" name="Ann. Entomol. Soc. Am.">
        <title>Genomic analyses of the southern and eastern yellowjacket wasps (Hymenoptera: Vespidae) reveal evolutionary signatures of social life.</title>
        <authorList>
            <person name="Catto M.A."/>
            <person name="Caine P.B."/>
            <person name="Orr S.E."/>
            <person name="Hunt B.G."/>
            <person name="Goodisman M.A.D."/>
        </authorList>
    </citation>
    <scope>NUCLEOTIDE SEQUENCE [LARGE SCALE GENOMIC DNA]</scope>
    <source>
        <strain evidence="1">232</strain>
        <tissue evidence="1">Head and thorax</tissue>
    </source>
</reference>
<evidence type="ECO:0000313" key="2">
    <source>
        <dbReference type="Proteomes" id="UP001607303"/>
    </source>
</evidence>
<organism evidence="1 2">
    <name type="scientific">Vespula maculifrons</name>
    <name type="common">Eastern yellow jacket</name>
    <name type="synonym">Wasp</name>
    <dbReference type="NCBI Taxonomy" id="7453"/>
    <lineage>
        <taxon>Eukaryota</taxon>
        <taxon>Metazoa</taxon>
        <taxon>Ecdysozoa</taxon>
        <taxon>Arthropoda</taxon>
        <taxon>Hexapoda</taxon>
        <taxon>Insecta</taxon>
        <taxon>Pterygota</taxon>
        <taxon>Neoptera</taxon>
        <taxon>Endopterygota</taxon>
        <taxon>Hymenoptera</taxon>
        <taxon>Apocrita</taxon>
        <taxon>Aculeata</taxon>
        <taxon>Vespoidea</taxon>
        <taxon>Vespidae</taxon>
        <taxon>Vespinae</taxon>
        <taxon>Vespula</taxon>
    </lineage>
</organism>
<proteinExistence type="predicted"/>
<evidence type="ECO:0000313" key="1">
    <source>
        <dbReference type="EMBL" id="KAL2749191.1"/>
    </source>
</evidence>
<comment type="caution">
    <text evidence="1">The sequence shown here is derived from an EMBL/GenBank/DDBJ whole genome shotgun (WGS) entry which is preliminary data.</text>
</comment>
<dbReference type="Proteomes" id="UP001607303">
    <property type="component" value="Unassembled WGS sequence"/>
</dbReference>